<reference evidence="1 2" key="1">
    <citation type="journal article" date="2013" name="Curr. Biol.">
        <title>The Genome of the Foraminiferan Reticulomyxa filosa.</title>
        <authorList>
            <person name="Glockner G."/>
            <person name="Hulsmann N."/>
            <person name="Schleicher M."/>
            <person name="Noegel A.A."/>
            <person name="Eichinger L."/>
            <person name="Gallinger C."/>
            <person name="Pawlowski J."/>
            <person name="Sierra R."/>
            <person name="Euteneuer U."/>
            <person name="Pillet L."/>
            <person name="Moustafa A."/>
            <person name="Platzer M."/>
            <person name="Groth M."/>
            <person name="Szafranski K."/>
            <person name="Schliwa M."/>
        </authorList>
    </citation>
    <scope>NUCLEOTIDE SEQUENCE [LARGE SCALE GENOMIC DNA]</scope>
</reference>
<dbReference type="Proteomes" id="UP000023152">
    <property type="component" value="Unassembled WGS sequence"/>
</dbReference>
<protein>
    <recommendedName>
        <fullName evidence="3">Kelch motif family protein</fullName>
    </recommendedName>
</protein>
<dbReference type="EMBL" id="ASPP01019422">
    <property type="protein sequence ID" value="ETO15157.1"/>
    <property type="molecule type" value="Genomic_DNA"/>
</dbReference>
<dbReference type="Gene3D" id="2.120.10.80">
    <property type="entry name" value="Kelch-type beta propeller"/>
    <property type="match status" value="2"/>
</dbReference>
<keyword evidence="2" id="KW-1185">Reference proteome</keyword>
<feature type="non-terminal residue" evidence="1">
    <location>
        <position position="412"/>
    </location>
</feature>
<name>X6MNZ0_RETFI</name>
<dbReference type="SUPFAM" id="SSF50965">
    <property type="entry name" value="Galactose oxidase, central domain"/>
    <property type="match status" value="1"/>
</dbReference>
<evidence type="ECO:0000313" key="1">
    <source>
        <dbReference type="EMBL" id="ETO15157.1"/>
    </source>
</evidence>
<accession>X6MNZ0</accession>
<sequence length="412" mass="48279">MGKLFHVSALQKDINSIFKFSFKTTFKKFSNMANLITTQNVITSTLFQGLKDLPTPLEQSQCVLHKHELLIFGGAYESACYSYDILKNEYKFICKYPSDVTLFGHCVVKLVDNNKDSNEITLLSFGGRDNHTLTMKYVSVWSDDNDETNKLKNYNRWIPFTDNRNHPIHIGEDENNYSGVRAVIGGSNNHLLFITYYPWEISVFNLNTFQLIKHDTFPTNGYFIRYHCFVLKSENGQGQEMMKTNKRIHKMLLFCQKTGLSIEYDEDNNTFQYHQLPVSKDIASFYQYAYVYINDIILFFGGHYYQNNNNIVSKSVHKYSIQEKKWITFKDILPIRLSKCYGILNKDSDHIHVIGGSSEHYVPIHMKINVNELIEPLQLSKNEIKFVIQHWIRILKIRLGWIDDFDKIIIKY</sequence>
<gene>
    <name evidence="1" type="ORF">RFI_22207</name>
</gene>
<evidence type="ECO:0000313" key="2">
    <source>
        <dbReference type="Proteomes" id="UP000023152"/>
    </source>
</evidence>
<organism evidence="1 2">
    <name type="scientific">Reticulomyxa filosa</name>
    <dbReference type="NCBI Taxonomy" id="46433"/>
    <lineage>
        <taxon>Eukaryota</taxon>
        <taxon>Sar</taxon>
        <taxon>Rhizaria</taxon>
        <taxon>Retaria</taxon>
        <taxon>Foraminifera</taxon>
        <taxon>Monothalamids</taxon>
        <taxon>Reticulomyxidae</taxon>
        <taxon>Reticulomyxa</taxon>
    </lineage>
</organism>
<dbReference type="InterPro" id="IPR011043">
    <property type="entry name" value="Gal_Oxase/kelch_b-propeller"/>
</dbReference>
<proteinExistence type="predicted"/>
<dbReference type="AlphaFoldDB" id="X6MNZ0"/>
<comment type="caution">
    <text evidence="1">The sequence shown here is derived from an EMBL/GenBank/DDBJ whole genome shotgun (WGS) entry which is preliminary data.</text>
</comment>
<evidence type="ECO:0008006" key="3">
    <source>
        <dbReference type="Google" id="ProtNLM"/>
    </source>
</evidence>
<dbReference type="InterPro" id="IPR015915">
    <property type="entry name" value="Kelch-typ_b-propeller"/>
</dbReference>